<keyword evidence="2" id="KW-0969">Cilium</keyword>
<dbReference type="RefSeq" id="WP_163678659.1">
    <property type="nucleotide sequence ID" value="NZ_AP022570.1"/>
</dbReference>
<reference evidence="2 3" key="1">
    <citation type="journal article" date="2019" name="Emerg. Microbes Infect.">
        <title>Comprehensive subspecies identification of 175 nontuberculous mycobacteria species based on 7547 genomic profiles.</title>
        <authorList>
            <person name="Matsumoto Y."/>
            <person name="Kinjo T."/>
            <person name="Motooka D."/>
            <person name="Nabeya D."/>
            <person name="Jung N."/>
            <person name="Uechi K."/>
            <person name="Horii T."/>
            <person name="Iida T."/>
            <person name="Fujita J."/>
            <person name="Nakamura S."/>
        </authorList>
    </citation>
    <scope>NUCLEOTIDE SEQUENCE [LARGE SCALE GENOMIC DNA]</scope>
    <source>
        <strain evidence="2 3">JCM 12603</strain>
    </source>
</reference>
<dbReference type="SMART" id="SM00858">
    <property type="entry name" value="SAF"/>
    <property type="match status" value="1"/>
</dbReference>
<dbReference type="Gene3D" id="3.90.1210.10">
    <property type="entry name" value="Antifreeze-like/N-acetylneuraminic acid synthase C-terminal domain"/>
    <property type="match status" value="1"/>
</dbReference>
<dbReference type="AlphaFoldDB" id="A0A6N4VH58"/>
<evidence type="ECO:0000313" key="2">
    <source>
        <dbReference type="EMBL" id="BBX53944.1"/>
    </source>
</evidence>
<feature type="domain" description="SAF" evidence="1">
    <location>
        <begin position="53"/>
        <end position="115"/>
    </location>
</feature>
<dbReference type="CDD" id="cd11614">
    <property type="entry name" value="SAF_CpaB_FlgA_like"/>
    <property type="match status" value="1"/>
</dbReference>
<keyword evidence="3" id="KW-1185">Reference proteome</keyword>
<dbReference type="Proteomes" id="UP000466785">
    <property type="component" value="Chromosome"/>
</dbReference>
<proteinExistence type="predicted"/>
<sequence>MGDSLNPSPLHRLSRALRPDWARTTAARRVLAAALVVLAAVAALRDDPGARQTDVLIASRDLAPGTELTAADVVLEKRDADVVPDGSVADLDATAGATLAGPVRRGEVLTDVRLLSPHLAGAAAGPDARIVPLTLADAAVLDLLRPGDVLDVVAAAPEADTEPRLIATGAIVVLVSAETSGLAGGSGNRVVLVALPATAARTVAAAALVDAIGVTLH</sequence>
<dbReference type="InterPro" id="IPR013974">
    <property type="entry name" value="SAF"/>
</dbReference>
<keyword evidence="2" id="KW-0966">Cell projection</keyword>
<accession>A0A6N4VH58</accession>
<protein>
    <submittedName>
        <fullName evidence="2">Flagellar basal body P-ring biosynthesis protein</fullName>
    </submittedName>
</protein>
<evidence type="ECO:0000313" key="3">
    <source>
        <dbReference type="Proteomes" id="UP000466785"/>
    </source>
</evidence>
<gene>
    <name evidence="2" type="ORF">MPOR_49700</name>
</gene>
<dbReference type="KEGG" id="mpof:MPOR_49700"/>
<name>A0A6N4VH58_9MYCO</name>
<evidence type="ECO:0000259" key="1">
    <source>
        <dbReference type="SMART" id="SM00858"/>
    </source>
</evidence>
<organism evidence="2 3">
    <name type="scientific">Mycolicibacterium poriferae</name>
    <dbReference type="NCBI Taxonomy" id="39694"/>
    <lineage>
        <taxon>Bacteria</taxon>
        <taxon>Bacillati</taxon>
        <taxon>Actinomycetota</taxon>
        <taxon>Actinomycetes</taxon>
        <taxon>Mycobacteriales</taxon>
        <taxon>Mycobacteriaceae</taxon>
        <taxon>Mycolicibacterium</taxon>
    </lineage>
</organism>
<dbReference type="Pfam" id="PF08666">
    <property type="entry name" value="SAF"/>
    <property type="match status" value="1"/>
</dbReference>
<keyword evidence="2" id="KW-0282">Flagellum</keyword>
<dbReference type="EMBL" id="AP022570">
    <property type="protein sequence ID" value="BBX53944.1"/>
    <property type="molecule type" value="Genomic_DNA"/>
</dbReference>